<feature type="domain" description="Methyltransferase small" evidence="1">
    <location>
        <begin position="53"/>
        <end position="181"/>
    </location>
</feature>
<dbReference type="PROSITE" id="PS00092">
    <property type="entry name" value="N6_MTASE"/>
    <property type="match status" value="1"/>
</dbReference>
<dbReference type="EMBL" id="UOGH01000205">
    <property type="protein sequence ID" value="VAX31486.1"/>
    <property type="molecule type" value="Genomic_DNA"/>
</dbReference>
<dbReference type="PANTHER" id="PTHR47739">
    <property type="entry name" value="TRNA1(VAL) (ADENINE(37)-N6)-METHYLTRANSFERASE"/>
    <property type="match status" value="1"/>
</dbReference>
<name>A0A3B1CLR2_9ZZZZ</name>
<dbReference type="SUPFAM" id="SSF53335">
    <property type="entry name" value="S-adenosyl-L-methionine-dependent methyltransferases"/>
    <property type="match status" value="1"/>
</dbReference>
<dbReference type="GO" id="GO:0003676">
    <property type="term" value="F:nucleic acid binding"/>
    <property type="evidence" value="ECO:0007669"/>
    <property type="project" value="InterPro"/>
</dbReference>
<evidence type="ECO:0000259" key="1">
    <source>
        <dbReference type="Pfam" id="PF05175"/>
    </source>
</evidence>
<dbReference type="GO" id="GO:0032259">
    <property type="term" value="P:methylation"/>
    <property type="evidence" value="ECO:0007669"/>
    <property type="project" value="UniProtKB-KW"/>
</dbReference>
<dbReference type="Pfam" id="PF05175">
    <property type="entry name" value="MTS"/>
    <property type="match status" value="1"/>
</dbReference>
<dbReference type="GO" id="GO:0008757">
    <property type="term" value="F:S-adenosylmethionine-dependent methyltransferase activity"/>
    <property type="evidence" value="ECO:0007669"/>
    <property type="project" value="UniProtKB-ARBA"/>
</dbReference>
<accession>A0A3B1CLR2</accession>
<gene>
    <name evidence="2" type="ORF">MNBD_NITROSPIRAE02-414</name>
</gene>
<dbReference type="InterPro" id="IPR002052">
    <property type="entry name" value="DNA_methylase_N6_adenine_CS"/>
</dbReference>
<dbReference type="Gene3D" id="3.40.50.150">
    <property type="entry name" value="Vaccinia Virus protein VP39"/>
    <property type="match status" value="1"/>
</dbReference>
<evidence type="ECO:0000313" key="2">
    <source>
        <dbReference type="EMBL" id="VAX31486.1"/>
    </source>
</evidence>
<keyword evidence="2" id="KW-0489">Methyltransferase</keyword>
<dbReference type="CDD" id="cd02440">
    <property type="entry name" value="AdoMet_MTases"/>
    <property type="match status" value="1"/>
</dbReference>
<keyword evidence="2" id="KW-0808">Transferase</keyword>
<dbReference type="InterPro" id="IPR029063">
    <property type="entry name" value="SAM-dependent_MTases_sf"/>
</dbReference>
<protein>
    <submittedName>
        <fullName evidence="2">COG4123: Predicted O-methyltransferase</fullName>
    </submittedName>
</protein>
<organism evidence="2">
    <name type="scientific">hydrothermal vent metagenome</name>
    <dbReference type="NCBI Taxonomy" id="652676"/>
    <lineage>
        <taxon>unclassified sequences</taxon>
        <taxon>metagenomes</taxon>
        <taxon>ecological metagenomes</taxon>
    </lineage>
</organism>
<sequence length="254" mass="28225">MSIFTLAAEGFIMDNLTLDSICGVRLYQRMEGYRFSIDSVLLAGFAGCSRGVRRVADLGAGSGVVGLVLAMRYPWTEVLLIEVQEGLSALAQRNVDLNQLRQRVQVIKADVSSIISDGYADLIEGFDAVVSNPPFRKPGTGRISPYGERAIARHEIKLTLTDLIRTSSALLKNRGRFFMVYHPYRFSEAVYAMKAFSIEPKRVRFVHPDNNSEAAMVLIEAVKGGGVELKVEKPLFIYERDGLYTEEMAALYSV</sequence>
<dbReference type="InterPro" id="IPR007848">
    <property type="entry name" value="Small_mtfrase_dom"/>
</dbReference>
<dbReference type="InterPro" id="IPR050210">
    <property type="entry name" value="tRNA_Adenine-N(6)_MTase"/>
</dbReference>
<dbReference type="PANTHER" id="PTHR47739:SF1">
    <property type="entry name" value="TRNA1(VAL) (ADENINE(37)-N6)-METHYLTRANSFERASE"/>
    <property type="match status" value="1"/>
</dbReference>
<dbReference type="AlphaFoldDB" id="A0A3B1CLR2"/>
<reference evidence="2" key="1">
    <citation type="submission" date="2018-06" db="EMBL/GenBank/DDBJ databases">
        <authorList>
            <person name="Zhirakovskaya E."/>
        </authorList>
    </citation>
    <scope>NUCLEOTIDE SEQUENCE</scope>
</reference>
<proteinExistence type="predicted"/>